<name>A0A932A865_9BACT</name>
<dbReference type="GO" id="GO:0008239">
    <property type="term" value="F:dipeptidyl-peptidase activity"/>
    <property type="evidence" value="ECO:0007669"/>
    <property type="project" value="TreeGrafter"/>
</dbReference>
<feature type="domain" description="Dipeptidylpeptidase IV N-terminal" evidence="3">
    <location>
        <begin position="131"/>
        <end position="450"/>
    </location>
</feature>
<comment type="caution">
    <text evidence="4">The sequence shown here is derived from an EMBL/GenBank/DDBJ whole genome shotgun (WGS) entry which is preliminary data.</text>
</comment>
<dbReference type="GO" id="GO:0008236">
    <property type="term" value="F:serine-type peptidase activity"/>
    <property type="evidence" value="ECO:0007669"/>
    <property type="project" value="InterPro"/>
</dbReference>
<dbReference type="PANTHER" id="PTHR11731:SF193">
    <property type="entry name" value="DIPEPTIDYL PEPTIDASE 9"/>
    <property type="match status" value="1"/>
</dbReference>
<accession>A0A932A865</accession>
<sequence length="742" mass="82106">MKRLALVLLFACAAFAQQPAATSTKKPLTIEAVFAEGGITGRAPETVQWSPDGTKLSFVQRDDSGEHGALYYVDVAGGAAKPAVLVAEEKLANLQPPPDKAVKDEREKERRARYSVAGYHWAPDSKHLLFDSGGQLWLYSLASGTAVVVGSGDDPKFSPDGTRIAYVKQHNLFVRDLKSNKEKALTKDSDENLLNGEVDWVYAEELDVRSNYFWSPDGKRIVFLQMNESKVPAYPITDWVPTHPTVDMQKYPKAGDPNAEVRLGVVNSDGGSVKWMDVAGEYIPRFGWLDNGTAWVEVLNRDQDKLDLYFADAGSGRSRAVLHEQSDAWIEVNDAFKPLASGGKFLWSSWRDGHTHLYLYSFEKSGEAKLERQVTKGDWDTFGIQAVDEKTGTVYYVADEGDDRQRHLYSVKLDGSGMQRVTNARGTHSPSFAPDGKHYVDNYSALMTPPQMSVCAVGGSCSTFWNARPLTAFDLITPQFVDFKAEDGTVLHGTLLVNPILSSRSAVLMNPYGGPSGQVSRDAWGGTTFLFHQLLARDGIAILQVDNRGMGNRGKKFAAALKHNFGEVEFKDQLASLDQALAKYPFLDRARLGWWGWSYGGYMTLYAMTHSDRVKAGVSVAPVTDWRNYDTIYTERYMSTPDKNAEGYKKSSPVNFAANLSGALIEVHGTGDDNVHVQNSIQMTNAFITAGKQFRLMVYPRKTHGITGTAARTHLFHMIQDHLERELLGKMPATVEAPAHSE</sequence>
<dbReference type="PANTHER" id="PTHR11731">
    <property type="entry name" value="PROTEASE FAMILY S9B,C DIPEPTIDYL-PEPTIDASE IV-RELATED"/>
    <property type="match status" value="1"/>
</dbReference>
<dbReference type="SUPFAM" id="SSF53474">
    <property type="entry name" value="alpha/beta-Hydrolases"/>
    <property type="match status" value="1"/>
</dbReference>
<dbReference type="AlphaFoldDB" id="A0A932A865"/>
<evidence type="ECO:0000313" key="5">
    <source>
        <dbReference type="Proteomes" id="UP000779809"/>
    </source>
</evidence>
<dbReference type="Proteomes" id="UP000779809">
    <property type="component" value="Unassembled WGS sequence"/>
</dbReference>
<dbReference type="GO" id="GO:0006508">
    <property type="term" value="P:proteolysis"/>
    <property type="evidence" value="ECO:0007669"/>
    <property type="project" value="InterPro"/>
</dbReference>
<gene>
    <name evidence="4" type="ORF">HYX28_05660</name>
</gene>
<dbReference type="InterPro" id="IPR050278">
    <property type="entry name" value="Serine_Prot_S9B/DPPIV"/>
</dbReference>
<feature type="signal peptide" evidence="1">
    <location>
        <begin position="1"/>
        <end position="16"/>
    </location>
</feature>
<dbReference type="Pfam" id="PF00326">
    <property type="entry name" value="Peptidase_S9"/>
    <property type="match status" value="1"/>
</dbReference>
<dbReference type="Gene3D" id="2.140.10.30">
    <property type="entry name" value="Dipeptidylpeptidase IV, N-terminal domain"/>
    <property type="match status" value="1"/>
</dbReference>
<organism evidence="4 5">
    <name type="scientific">Candidatus Korobacter versatilis</name>
    <dbReference type="NCBI Taxonomy" id="658062"/>
    <lineage>
        <taxon>Bacteria</taxon>
        <taxon>Pseudomonadati</taxon>
        <taxon>Acidobacteriota</taxon>
        <taxon>Terriglobia</taxon>
        <taxon>Terriglobales</taxon>
        <taxon>Candidatus Korobacteraceae</taxon>
        <taxon>Candidatus Korobacter</taxon>
    </lineage>
</organism>
<evidence type="ECO:0000259" key="2">
    <source>
        <dbReference type="Pfam" id="PF00326"/>
    </source>
</evidence>
<protein>
    <submittedName>
        <fullName evidence="4">DPP IV N-terminal domain-containing protein</fullName>
    </submittedName>
</protein>
<evidence type="ECO:0000259" key="3">
    <source>
        <dbReference type="Pfam" id="PF00930"/>
    </source>
</evidence>
<dbReference type="InterPro" id="IPR002469">
    <property type="entry name" value="Peptidase_S9B_N"/>
</dbReference>
<proteinExistence type="predicted"/>
<feature type="domain" description="Peptidase S9 prolyl oligopeptidase catalytic" evidence="2">
    <location>
        <begin position="533"/>
        <end position="727"/>
    </location>
</feature>
<feature type="chain" id="PRO_5037899123" evidence="1">
    <location>
        <begin position="17"/>
        <end position="742"/>
    </location>
</feature>
<evidence type="ECO:0000313" key="4">
    <source>
        <dbReference type="EMBL" id="MBI2678247.1"/>
    </source>
</evidence>
<dbReference type="EMBL" id="JACPNR010000006">
    <property type="protein sequence ID" value="MBI2678247.1"/>
    <property type="molecule type" value="Genomic_DNA"/>
</dbReference>
<dbReference type="InterPro" id="IPR001375">
    <property type="entry name" value="Peptidase_S9_cat"/>
</dbReference>
<dbReference type="SUPFAM" id="SSF82171">
    <property type="entry name" value="DPP6 N-terminal domain-like"/>
    <property type="match status" value="1"/>
</dbReference>
<evidence type="ECO:0000256" key="1">
    <source>
        <dbReference type="SAM" id="SignalP"/>
    </source>
</evidence>
<dbReference type="InterPro" id="IPR029058">
    <property type="entry name" value="AB_hydrolase_fold"/>
</dbReference>
<dbReference type="Gene3D" id="3.40.50.1820">
    <property type="entry name" value="alpha/beta hydrolase"/>
    <property type="match status" value="1"/>
</dbReference>
<keyword evidence="1" id="KW-0732">Signal</keyword>
<dbReference type="Pfam" id="PF00930">
    <property type="entry name" value="DPPIV_N"/>
    <property type="match status" value="1"/>
</dbReference>
<reference evidence="4" key="1">
    <citation type="submission" date="2020-07" db="EMBL/GenBank/DDBJ databases">
        <title>Huge and variable diversity of episymbiotic CPR bacteria and DPANN archaea in groundwater ecosystems.</title>
        <authorList>
            <person name="He C.Y."/>
            <person name="Keren R."/>
            <person name="Whittaker M."/>
            <person name="Farag I.F."/>
            <person name="Doudna J."/>
            <person name="Cate J.H.D."/>
            <person name="Banfield J.F."/>
        </authorList>
    </citation>
    <scope>NUCLEOTIDE SEQUENCE</scope>
    <source>
        <strain evidence="4">NC_groundwater_580_Pr5_B-0.1um_64_19</strain>
    </source>
</reference>